<evidence type="ECO:0000256" key="1">
    <source>
        <dbReference type="SAM" id="MobiDB-lite"/>
    </source>
</evidence>
<feature type="transmembrane region" description="Helical" evidence="2">
    <location>
        <begin position="256"/>
        <end position="272"/>
    </location>
</feature>
<evidence type="ECO:0000313" key="4">
    <source>
        <dbReference type="Proteomes" id="UP001627154"/>
    </source>
</evidence>
<evidence type="ECO:0000256" key="2">
    <source>
        <dbReference type="SAM" id="Phobius"/>
    </source>
</evidence>
<keyword evidence="2" id="KW-0812">Transmembrane</keyword>
<evidence type="ECO:0000313" key="3">
    <source>
        <dbReference type="EMBL" id="KAL3392002.1"/>
    </source>
</evidence>
<organism evidence="3 4">
    <name type="scientific">Trichogramma kaykai</name>
    <dbReference type="NCBI Taxonomy" id="54128"/>
    <lineage>
        <taxon>Eukaryota</taxon>
        <taxon>Metazoa</taxon>
        <taxon>Ecdysozoa</taxon>
        <taxon>Arthropoda</taxon>
        <taxon>Hexapoda</taxon>
        <taxon>Insecta</taxon>
        <taxon>Pterygota</taxon>
        <taxon>Neoptera</taxon>
        <taxon>Endopterygota</taxon>
        <taxon>Hymenoptera</taxon>
        <taxon>Apocrita</taxon>
        <taxon>Proctotrupomorpha</taxon>
        <taxon>Chalcidoidea</taxon>
        <taxon>Trichogrammatidae</taxon>
        <taxon>Trichogramma</taxon>
    </lineage>
</organism>
<dbReference type="AlphaFoldDB" id="A0ABD2WFV6"/>
<feature type="region of interest" description="Disordered" evidence="1">
    <location>
        <begin position="111"/>
        <end position="149"/>
    </location>
</feature>
<proteinExistence type="predicted"/>
<keyword evidence="2" id="KW-1133">Transmembrane helix</keyword>
<sequence>MHAQQDTAILFCTTQPAHVITIAAVLCVTSALLPNDRLGTTTTTSTGAVAIDGSSSGSSMVAAPRSKLTAFVYLASFVIHFGSQVWMTFVSGQPVAVLRAAAPHVRRGAARPLSALLQPQRLPQPRHPPHLREASSGGELGLGDRPAGGRHVRGLLLRAPHQALPDAAAAAPHRPEDEPRAGRRGRRGDRQTRSGPAQALPALHEDTRRVSPGAHDHRHGQHADDGLHGAASALHRGQHVRALRISLYKRTKTKTRVFRFRCFLLFFLYYILCT</sequence>
<gene>
    <name evidence="3" type="ORF">TKK_013332</name>
</gene>
<keyword evidence="4" id="KW-1185">Reference proteome</keyword>
<feature type="transmembrane region" description="Helical" evidence="2">
    <location>
        <begin position="70"/>
        <end position="89"/>
    </location>
</feature>
<keyword evidence="2" id="KW-0472">Membrane</keyword>
<comment type="caution">
    <text evidence="3">The sequence shown here is derived from an EMBL/GenBank/DDBJ whole genome shotgun (WGS) entry which is preliminary data.</text>
</comment>
<dbReference type="EMBL" id="JBJJXI010000107">
    <property type="protein sequence ID" value="KAL3392002.1"/>
    <property type="molecule type" value="Genomic_DNA"/>
</dbReference>
<feature type="region of interest" description="Disordered" evidence="1">
    <location>
        <begin position="164"/>
        <end position="227"/>
    </location>
</feature>
<accession>A0ABD2WFV6</accession>
<name>A0ABD2WFV6_9HYME</name>
<dbReference type="Proteomes" id="UP001627154">
    <property type="component" value="Unassembled WGS sequence"/>
</dbReference>
<protein>
    <submittedName>
        <fullName evidence="3">Uncharacterized protein</fullName>
    </submittedName>
</protein>
<reference evidence="3 4" key="1">
    <citation type="journal article" date="2024" name="bioRxiv">
        <title>A reference genome for Trichogramma kaykai: A tiny desert-dwelling parasitoid wasp with competing sex-ratio distorters.</title>
        <authorList>
            <person name="Culotta J."/>
            <person name="Lindsey A.R."/>
        </authorList>
    </citation>
    <scope>NUCLEOTIDE SEQUENCE [LARGE SCALE GENOMIC DNA]</scope>
    <source>
        <strain evidence="3 4">KSX58</strain>
    </source>
</reference>